<dbReference type="AlphaFoldDB" id="A0A937FER2"/>
<dbReference type="RefSeq" id="WP_202246822.1">
    <property type="nucleotide sequence ID" value="NZ_JAESIY010000024.1"/>
</dbReference>
<sequence>MSKKKMDIQKVKDMMISKMGQANLKGGFKSRDYIIAGCCTQGCCEYEHL</sequence>
<comment type="caution">
    <text evidence="1">The sequence shown here is derived from an EMBL/GenBank/DDBJ whole genome shotgun (WGS) entry which is preliminary data.</text>
</comment>
<protein>
    <submittedName>
        <fullName evidence="1">Uncharacterized protein</fullName>
    </submittedName>
</protein>
<name>A0A937FER2_9BACT</name>
<reference evidence="1" key="1">
    <citation type="submission" date="2021-01" db="EMBL/GenBank/DDBJ databases">
        <title>Fulvivirga kasyanovii gen. nov., sp nov., a novel member of the phylum Bacteroidetes isolated from seawater in a mussel farm.</title>
        <authorList>
            <person name="Zhao L.-H."/>
            <person name="Wang Z.-J."/>
        </authorList>
    </citation>
    <scope>NUCLEOTIDE SEQUENCE</scope>
    <source>
        <strain evidence="1">2943</strain>
    </source>
</reference>
<organism evidence="1 2">
    <name type="scientific">Fulvivirga sediminis</name>
    <dbReference type="NCBI Taxonomy" id="2803949"/>
    <lineage>
        <taxon>Bacteria</taxon>
        <taxon>Pseudomonadati</taxon>
        <taxon>Bacteroidota</taxon>
        <taxon>Cytophagia</taxon>
        <taxon>Cytophagales</taxon>
        <taxon>Fulvivirgaceae</taxon>
        <taxon>Fulvivirga</taxon>
    </lineage>
</organism>
<proteinExistence type="predicted"/>
<evidence type="ECO:0000313" key="1">
    <source>
        <dbReference type="EMBL" id="MBL3659028.1"/>
    </source>
</evidence>
<gene>
    <name evidence="1" type="ORF">JL102_22970</name>
</gene>
<keyword evidence="2" id="KW-1185">Reference proteome</keyword>
<accession>A0A937FER2</accession>
<evidence type="ECO:0000313" key="2">
    <source>
        <dbReference type="Proteomes" id="UP000659388"/>
    </source>
</evidence>
<dbReference type="EMBL" id="JAESIY010000024">
    <property type="protein sequence ID" value="MBL3659028.1"/>
    <property type="molecule type" value="Genomic_DNA"/>
</dbReference>
<dbReference type="Proteomes" id="UP000659388">
    <property type="component" value="Unassembled WGS sequence"/>
</dbReference>